<gene>
    <name evidence="2" type="ORF">ABS765_13120</name>
</gene>
<keyword evidence="1" id="KW-0732">Signal</keyword>
<evidence type="ECO:0000313" key="3">
    <source>
        <dbReference type="Proteomes" id="UP001629058"/>
    </source>
</evidence>
<name>A0ABW8Y477_9FLAO</name>
<dbReference type="Proteomes" id="UP001629058">
    <property type="component" value="Unassembled WGS sequence"/>
</dbReference>
<feature type="chain" id="PRO_5046756422" evidence="1">
    <location>
        <begin position="20"/>
        <end position="1274"/>
    </location>
</feature>
<comment type="caution">
    <text evidence="2">The sequence shown here is derived from an EMBL/GenBank/DDBJ whole genome shotgun (WGS) entry which is preliminary data.</text>
</comment>
<sequence length="1274" mass="134786">MIKKLFIYLLLIFYIPISAQEDCISAITVCGNSNINYTPSGIGNINEFLPGCLSNENHSVWYKFTIATGGTLTFDLVPTGPVDYDWAIYGPNSTCNNLGSPIRCNASGNFGNTGMNFTNTNTTSAAGNTTRYCKYMDVLAGETYFLYIDNWSTTVFTFNLTWGGTATFVSPFTSPTISPNPFIPPGNAGPATNSPREISICGNTATFDFSTLSSGILNGNNNFNVKYFNNANDATTGNNPITTPITVNTTNTYFYSINYNDPNNPGNVINSCKQINSIIFKDKTITASITASSLTLCPNGNVTLTSNNATGNTWSTGETTQAITVNTPGVYTLTSSNGICTSVPATVTITQDADPNIQITGNLTLCEATTTQLTATSAGAGNTYSWSNGTNGNTTTVTNPGTYTVTVTTPANCQFQKSVTVIQGTVPTVQNSALSNCSNTATATFDLTSAQPNISTTAGVNFDYYINQADALAGNTNTITTPTAFVSGNATIFVRVKSSTCAKVAELQLNINQLAAPTITTTSPTICFGGNVTLTSSVATGNLWSTGETTQSITIANPGTYTLTYSNGVCTSLPATITIATENNPNVQITGDLTFCESPIQLTATANGIGNTFTWSNGNNGAIATITAPGTYTVTVTTPANCQYQKSVTVTQGVVPVVQNAVLSLCSDNNTVLFDLTLVEPNISTTAGVSFTYYLNQADALAGNLNIIPAPTAYTSGNATIFVRVTSFTCAKVAELELRVKLKPVAVITASSNVICGNTPVTLSSNFATGNTWSNGQTTQDILVTTPGTYTLTNHNGNCLGDPVSIIITQEADPNLQITGNLTFCEGSNTTLTATTLTAGNTFVWSNGTIGATNIVAAGGAHTVTTTTAAGCQYQQTVNVVVNPAPIVNIAAPQQINCTNPQINLNATGSIFQPGATFLWTAAGGGNIVAGATTLNPTVNNGGFYTLTINNPTGCTSQNTVNVIRDTTNPVINLTANRLTICNGESVTLTALGAANYTWTGLPGNGNTQTVAPTTTTTYTVTGIGANGCAAINPATITIMVVPEITSPLQNVEICKGDKATLDAGIGANYTYLWNTGAVTQTIDVEQPGVYTVTINNGTCIKTLPVNVSYIITPEISEIIFNDKTLTINVKNSGNKLLEYSIDNGFNWQTSNIFTNVLKNTRYSIRVRQQGILCDTSIEYYTFLMSNVITPNSDGKNDVIDFSEISKYGNFEGDIFDRYGKIIFKASTKTPVWDGKYLARPLPTGTYWYRLFWEDKISKKPVHSSGWILLKNRE</sequence>
<organism evidence="2 3">
    <name type="scientific">Chryseobacterium terrae</name>
    <dbReference type="NCBI Taxonomy" id="3163299"/>
    <lineage>
        <taxon>Bacteria</taxon>
        <taxon>Pseudomonadati</taxon>
        <taxon>Bacteroidota</taxon>
        <taxon>Flavobacteriia</taxon>
        <taxon>Flavobacteriales</taxon>
        <taxon>Weeksellaceae</taxon>
        <taxon>Chryseobacterium group</taxon>
        <taxon>Chryseobacterium</taxon>
    </lineage>
</organism>
<dbReference type="EMBL" id="JBELPY010000009">
    <property type="protein sequence ID" value="MFL9834971.1"/>
    <property type="molecule type" value="Genomic_DNA"/>
</dbReference>
<proteinExistence type="predicted"/>
<evidence type="ECO:0000313" key="2">
    <source>
        <dbReference type="EMBL" id="MFL9834971.1"/>
    </source>
</evidence>
<evidence type="ECO:0000256" key="1">
    <source>
        <dbReference type="SAM" id="SignalP"/>
    </source>
</evidence>
<dbReference type="RefSeq" id="WP_408091266.1">
    <property type="nucleotide sequence ID" value="NZ_JBELPY010000009.1"/>
</dbReference>
<feature type="signal peptide" evidence="1">
    <location>
        <begin position="1"/>
        <end position="19"/>
    </location>
</feature>
<keyword evidence="3" id="KW-1185">Reference proteome</keyword>
<accession>A0ABW8Y477</accession>
<dbReference type="InterPro" id="IPR026341">
    <property type="entry name" value="T9SS_type_B"/>
</dbReference>
<reference evidence="2 3" key="1">
    <citation type="submission" date="2024-06" db="EMBL/GenBank/DDBJ databases">
        <authorList>
            <person name="Kaempfer P."/>
            <person name="Viver T."/>
        </authorList>
    </citation>
    <scope>NUCLEOTIDE SEQUENCE [LARGE SCALE GENOMIC DNA]</scope>
    <source>
        <strain evidence="2 3">ST-37</strain>
    </source>
</reference>
<protein>
    <submittedName>
        <fullName evidence="2">T9SS type B sorting domain-containing protein</fullName>
    </submittedName>
</protein>
<dbReference type="NCBIfam" id="TIGR04131">
    <property type="entry name" value="Bac_Flav_CTERM"/>
    <property type="match status" value="1"/>
</dbReference>
<dbReference type="Gene3D" id="2.60.40.10">
    <property type="entry name" value="Immunoglobulins"/>
    <property type="match status" value="1"/>
</dbReference>
<dbReference type="InterPro" id="IPR013783">
    <property type="entry name" value="Ig-like_fold"/>
</dbReference>
<dbReference type="Pfam" id="PF13585">
    <property type="entry name" value="CHU_C"/>
    <property type="match status" value="1"/>
</dbReference>
<dbReference type="Gene3D" id="2.60.120.380">
    <property type="match status" value="1"/>
</dbReference>